<dbReference type="AlphaFoldDB" id="S9Q6A8"/>
<keyword evidence="1" id="KW-0732">Signal</keyword>
<dbReference type="Pfam" id="PF13517">
    <property type="entry name" value="FG-GAP_3"/>
    <property type="match status" value="2"/>
</dbReference>
<feature type="region of interest" description="Disordered" evidence="2">
    <location>
        <begin position="51"/>
        <end position="72"/>
    </location>
</feature>
<dbReference type="InterPro" id="IPR013517">
    <property type="entry name" value="FG-GAP"/>
</dbReference>
<comment type="caution">
    <text evidence="3">The sequence shown here is derived from an EMBL/GenBank/DDBJ whole genome shotgun (WGS) entry which is preliminary data.</text>
</comment>
<dbReference type="Gene3D" id="2.130.10.130">
    <property type="entry name" value="Integrin alpha, N-terminal"/>
    <property type="match status" value="3"/>
</dbReference>
<keyword evidence="4" id="KW-1185">Reference proteome</keyword>
<name>S9Q6A8_CYSF2</name>
<evidence type="ECO:0000313" key="3">
    <source>
        <dbReference type="EMBL" id="EPX56869.1"/>
    </source>
</evidence>
<dbReference type="Proteomes" id="UP000011682">
    <property type="component" value="Unassembled WGS sequence"/>
</dbReference>
<sequence length="441" mass="45479">MRQYAVSCLVAMALSVGCDESGAPVNQGAVPLHDTPMDVYGRALVGAEGPMRYRDGSGSPAPEASNSSPDSALRSSLVGVQFSLGAYTSRPVGSSPEAVAIGDVTCDGRPDVVMTTTYYFDAANDYRVFVFPQQAGGGLGAPVSYPYAATATRNGIALADLNRDGCLDVVVGHGSGISVLLADKATGGLRPAVVVADRDADTLAATDVNRDGKLDIISLGWSRGASLFHGDGTGAFSRIVPFATKAAGYNDHEVGDLNGDGIPDLAVMSGQLYAVPNLSVHLHDGTSALGTTPNSYFMGQSVLTGGIGLGDVNGDGRTDVVLSKPGNSPTVLWLMVQDANGNLVGPTAISSYDIPESVQVADIDKDGDDDVVVLHGGWFKVGVYLQEAGALRPEMLYSIPYASHYAPQGLALGDFSGDGCGDIAIADYNNGLVTLHGKCLR</sequence>
<accession>S9Q6A8</accession>
<organism evidence="3 4">
    <name type="scientific">Cystobacter fuscus (strain ATCC 25194 / DSM 2262 / NBRC 100088 / M29)</name>
    <dbReference type="NCBI Taxonomy" id="1242864"/>
    <lineage>
        <taxon>Bacteria</taxon>
        <taxon>Pseudomonadati</taxon>
        <taxon>Myxococcota</taxon>
        <taxon>Myxococcia</taxon>
        <taxon>Myxococcales</taxon>
        <taxon>Cystobacterineae</taxon>
        <taxon>Archangiaceae</taxon>
        <taxon>Cystobacter</taxon>
    </lineage>
</organism>
<dbReference type="PANTHER" id="PTHR46580">
    <property type="entry name" value="SENSOR KINASE-RELATED"/>
    <property type="match status" value="1"/>
</dbReference>
<dbReference type="EMBL" id="ANAH02000065">
    <property type="protein sequence ID" value="EPX56869.1"/>
    <property type="molecule type" value="Genomic_DNA"/>
</dbReference>
<dbReference type="RefSeq" id="WP_002626109.1">
    <property type="nucleotide sequence ID" value="NZ_ANAH02000065.1"/>
</dbReference>
<reference evidence="3" key="1">
    <citation type="submission" date="2013-05" db="EMBL/GenBank/DDBJ databases">
        <title>Genome assembly of Cystobacter fuscus DSM 2262.</title>
        <authorList>
            <person name="Sharma G."/>
            <person name="Khatri I."/>
            <person name="Kaur C."/>
            <person name="Mayilraj S."/>
            <person name="Subramanian S."/>
        </authorList>
    </citation>
    <scope>NUCLEOTIDE SEQUENCE [LARGE SCALE GENOMIC DNA]</scope>
    <source>
        <strain evidence="3">DSM 2262</strain>
    </source>
</reference>
<dbReference type="SUPFAM" id="SSF69318">
    <property type="entry name" value="Integrin alpha N-terminal domain"/>
    <property type="match status" value="1"/>
</dbReference>
<dbReference type="eggNOG" id="COG2706">
    <property type="taxonomic scope" value="Bacteria"/>
</dbReference>
<dbReference type="InterPro" id="IPR028994">
    <property type="entry name" value="Integrin_alpha_N"/>
</dbReference>
<evidence type="ECO:0000256" key="2">
    <source>
        <dbReference type="SAM" id="MobiDB-lite"/>
    </source>
</evidence>
<protein>
    <submittedName>
        <fullName evidence="3">Uncharacterized protein</fullName>
    </submittedName>
</protein>
<evidence type="ECO:0000256" key="1">
    <source>
        <dbReference type="ARBA" id="ARBA00022729"/>
    </source>
</evidence>
<proteinExistence type="predicted"/>
<evidence type="ECO:0000313" key="4">
    <source>
        <dbReference type="Proteomes" id="UP000011682"/>
    </source>
</evidence>
<dbReference type="PROSITE" id="PS51257">
    <property type="entry name" value="PROKAR_LIPOPROTEIN"/>
    <property type="match status" value="1"/>
</dbReference>
<dbReference type="PANTHER" id="PTHR46580:SF4">
    <property type="entry name" value="ATP_GTP-BINDING PROTEIN"/>
    <property type="match status" value="1"/>
</dbReference>
<dbReference type="OrthoDB" id="5487371at2"/>
<gene>
    <name evidence="3" type="ORF">D187_007304</name>
</gene>